<feature type="compositionally biased region" description="Basic and acidic residues" evidence="1">
    <location>
        <begin position="312"/>
        <end position="321"/>
    </location>
</feature>
<organism evidence="3 4">
    <name type="scientific">Pseudogemmobacter humi</name>
    <dbReference type="NCBI Taxonomy" id="2483812"/>
    <lineage>
        <taxon>Bacteria</taxon>
        <taxon>Pseudomonadati</taxon>
        <taxon>Pseudomonadota</taxon>
        <taxon>Alphaproteobacteria</taxon>
        <taxon>Rhodobacterales</taxon>
        <taxon>Paracoccaceae</taxon>
        <taxon>Pseudogemmobacter</taxon>
    </lineage>
</organism>
<dbReference type="Proteomes" id="UP000277498">
    <property type="component" value="Unassembled WGS sequence"/>
</dbReference>
<feature type="transmembrane region" description="Helical" evidence="2">
    <location>
        <begin position="60"/>
        <end position="85"/>
    </location>
</feature>
<feature type="compositionally biased region" description="Low complexity" evidence="1">
    <location>
        <begin position="287"/>
        <end position="310"/>
    </location>
</feature>
<dbReference type="AlphaFoldDB" id="A0A3P5XY36"/>
<evidence type="ECO:0008006" key="5">
    <source>
        <dbReference type="Google" id="ProtNLM"/>
    </source>
</evidence>
<proteinExistence type="predicted"/>
<dbReference type="OrthoDB" id="7870459at2"/>
<sequence>MAKGMAKGLGGLVTAPSIPGTRKARAKPATAPAAAATAEAARSLSAGPFGARPARGKPRYLGLILTAILLLCLALVAAWSSFFLASGGDPQQTEQVQTAETGAVTGGTEGIDDEMLADGQAAGAMAGDAAPVERAATAPDGTAVDSESPAPVALLGAEDEIFLSAADAPPPAFDALSLPAPGTAAEAPPGEPMPPPPYGTVYRYDENGLLIPTVEGIPTPDGFMLYEGKPPKVPPARSAVAEAAAAAASAPAAEPAVATTEPAPAPAPAEAAAEAGTTGPGNPSLVEATPVDETPAPAPAAAGPEAQPDPELADRRPRARPEGLVPDEDAALDAPEATAAEFASLRPRARPSSVETAAETARTETAAASLAREEVVIELASAAAPSAGLSAEEAANPSVLTISRRPAARPKDFSRAVEAAVAAAVRAPDPAPAPEAAPAPKSAARAPEAKPDEADEIDEPEVASSPAPKIPTKASVAKQATFSKAINLSKINLIGVYGTQSNRHALVRLANGKYRKVSVGDKIDGGQVQAITANEVRYQKGGRLLALTMPKG</sequence>
<evidence type="ECO:0000256" key="1">
    <source>
        <dbReference type="SAM" id="MobiDB-lite"/>
    </source>
</evidence>
<feature type="compositionally biased region" description="Low complexity" evidence="1">
    <location>
        <begin position="252"/>
        <end position="275"/>
    </location>
</feature>
<evidence type="ECO:0000313" key="3">
    <source>
        <dbReference type="EMBL" id="VDC33063.1"/>
    </source>
</evidence>
<reference evidence="3 4" key="1">
    <citation type="submission" date="2018-11" db="EMBL/GenBank/DDBJ databases">
        <authorList>
            <person name="Criscuolo A."/>
        </authorList>
    </citation>
    <scope>NUCLEOTIDE SEQUENCE [LARGE SCALE GENOMIC DNA]</scope>
    <source>
        <strain evidence="3">ACIP111625</strain>
    </source>
</reference>
<name>A0A3P5XY36_9RHOB</name>
<gene>
    <name evidence="3" type="ORF">XINFAN_03611</name>
</gene>
<feature type="compositionally biased region" description="Low complexity" evidence="1">
    <location>
        <begin position="355"/>
        <end position="367"/>
    </location>
</feature>
<feature type="region of interest" description="Disordered" evidence="1">
    <location>
        <begin position="344"/>
        <end position="367"/>
    </location>
</feature>
<keyword evidence="4" id="KW-1185">Reference proteome</keyword>
<keyword evidence="2" id="KW-0472">Membrane</keyword>
<keyword evidence="2" id="KW-1133">Transmembrane helix</keyword>
<feature type="region of interest" description="Disordered" evidence="1">
    <location>
        <begin position="252"/>
        <end position="332"/>
    </location>
</feature>
<accession>A0A3P5XY36</accession>
<dbReference type="EMBL" id="UXAW01000104">
    <property type="protein sequence ID" value="VDC33063.1"/>
    <property type="molecule type" value="Genomic_DNA"/>
</dbReference>
<protein>
    <recommendedName>
        <fullName evidence="5">Type IV pilus biogenesis</fullName>
    </recommendedName>
</protein>
<keyword evidence="2" id="KW-0812">Transmembrane</keyword>
<feature type="region of interest" description="Disordered" evidence="1">
    <location>
        <begin position="428"/>
        <end position="474"/>
    </location>
</feature>
<evidence type="ECO:0000313" key="4">
    <source>
        <dbReference type="Proteomes" id="UP000277498"/>
    </source>
</evidence>
<evidence type="ECO:0000256" key="2">
    <source>
        <dbReference type="SAM" id="Phobius"/>
    </source>
</evidence>